<keyword evidence="1" id="KW-0175">Coiled coil</keyword>
<dbReference type="OrthoDB" id="10462953at2759"/>
<organism evidence="2 3">
    <name type="scientific">Symbiodinium microadriaticum</name>
    <name type="common">Dinoflagellate</name>
    <name type="synonym">Zooxanthella microadriatica</name>
    <dbReference type="NCBI Taxonomy" id="2951"/>
    <lineage>
        <taxon>Eukaryota</taxon>
        <taxon>Sar</taxon>
        <taxon>Alveolata</taxon>
        <taxon>Dinophyceae</taxon>
        <taxon>Suessiales</taxon>
        <taxon>Symbiodiniaceae</taxon>
        <taxon>Symbiodinium</taxon>
    </lineage>
</organism>
<reference evidence="2 3" key="1">
    <citation type="submission" date="2016-02" db="EMBL/GenBank/DDBJ databases">
        <title>Genome analysis of coral dinoflagellate symbionts highlights evolutionary adaptations to a symbiotic lifestyle.</title>
        <authorList>
            <person name="Aranda M."/>
            <person name="Li Y."/>
            <person name="Liew Y.J."/>
            <person name="Baumgarten S."/>
            <person name="Simakov O."/>
            <person name="Wilson M."/>
            <person name="Piel J."/>
            <person name="Ashoor H."/>
            <person name="Bougouffa S."/>
            <person name="Bajic V.B."/>
            <person name="Ryu T."/>
            <person name="Ravasi T."/>
            <person name="Bayer T."/>
            <person name="Micklem G."/>
            <person name="Kim H."/>
            <person name="Bhak J."/>
            <person name="Lajeunesse T.C."/>
            <person name="Voolstra C.R."/>
        </authorList>
    </citation>
    <scope>NUCLEOTIDE SEQUENCE [LARGE SCALE GENOMIC DNA]</scope>
    <source>
        <strain evidence="2 3">CCMP2467</strain>
    </source>
</reference>
<evidence type="ECO:0000313" key="3">
    <source>
        <dbReference type="Proteomes" id="UP000186817"/>
    </source>
</evidence>
<dbReference type="EMBL" id="LSRX01000302">
    <property type="protein sequence ID" value="OLQ01170.1"/>
    <property type="molecule type" value="Genomic_DNA"/>
</dbReference>
<keyword evidence="3" id="KW-1185">Reference proteome</keyword>
<protein>
    <submittedName>
        <fullName evidence="2">Uncharacterized protein</fullName>
    </submittedName>
</protein>
<name>A0A1Q9E163_SYMMI</name>
<dbReference type="AlphaFoldDB" id="A0A1Q9E163"/>
<dbReference type="Proteomes" id="UP000186817">
    <property type="component" value="Unassembled WGS sequence"/>
</dbReference>
<gene>
    <name evidence="2" type="ORF">AK812_SmicGene16106</name>
</gene>
<evidence type="ECO:0000313" key="2">
    <source>
        <dbReference type="EMBL" id="OLQ01170.1"/>
    </source>
</evidence>
<accession>A0A1Q9E163</accession>
<evidence type="ECO:0000256" key="1">
    <source>
        <dbReference type="SAM" id="Coils"/>
    </source>
</evidence>
<proteinExistence type="predicted"/>
<sequence length="542" mass="59473">MMLSGHAEHLAMQAAPMDLRALLAELRASEAAVPPWKEAWPRKDVAAVSAADLQERLVLLEERHAALMAAAAAEIAELRSRLQEAHAQLAEQAVQKHLDGEDGVAKDMCMPAPVQEEGGDDGDIPSPAPFPDPEPANGIFEPWELFLVAWHFELVIVSLLVCACSTALAGVVAEAQLEVFAPEPAAPIAELASGSADVPVMIPAEESDDEVAERFWATLFSDDEGDEKVIGNVHAEGGGYPPRSSRCLAPASRSERALPQQLLLKWMSLATPLRAVFRAWARRRSPRYSRLAAAWAEGLSQGAVRHAWRCWQLALTEAKSTAALAERQRAWEMDVELARLRPIPRALLSAWRNASEEQLLGHYLRLWREQASDAAKARFGSELLALRSGKEAAARRALRAEASVEGLGRRAFRVTVRHRLGKLLLRWRHQAAKAAANRTAFDVGQLCEVQSKRLLQLLRTTEAVREYNQRMVKMAVMEATSRLWGPGCGASRCREHPQQGLSTGVEPVRGYSPEPFEVLPFWRGESCPSPTTANAPKEGSVA</sequence>
<feature type="coiled-coil region" evidence="1">
    <location>
        <begin position="50"/>
        <end position="95"/>
    </location>
</feature>
<comment type="caution">
    <text evidence="2">The sequence shown here is derived from an EMBL/GenBank/DDBJ whole genome shotgun (WGS) entry which is preliminary data.</text>
</comment>